<protein>
    <recommendedName>
        <fullName evidence="3">COMM domain-containing protein</fullName>
    </recommendedName>
</protein>
<proteinExistence type="predicted"/>
<evidence type="ECO:0008006" key="3">
    <source>
        <dbReference type="Google" id="ProtNLM"/>
    </source>
</evidence>
<dbReference type="RefSeq" id="WP_390210841.1">
    <property type="nucleotide sequence ID" value="NZ_JBHTAH010000012.1"/>
</dbReference>
<dbReference type="EMBL" id="JBHTAH010000012">
    <property type="protein sequence ID" value="MFC7070606.1"/>
    <property type="molecule type" value="Genomic_DNA"/>
</dbReference>
<accession>A0ABD5WGZ3</accession>
<evidence type="ECO:0000313" key="1">
    <source>
        <dbReference type="EMBL" id="MFC7070606.1"/>
    </source>
</evidence>
<name>A0ABD5WGZ3_9EURY</name>
<dbReference type="AlphaFoldDB" id="A0ABD5WGZ3"/>
<comment type="caution">
    <text evidence="1">The sequence shown here is derived from an EMBL/GenBank/DDBJ whole genome shotgun (WGS) entry which is preliminary data.</text>
</comment>
<evidence type="ECO:0000313" key="2">
    <source>
        <dbReference type="Proteomes" id="UP001596461"/>
    </source>
</evidence>
<reference evidence="1 2" key="1">
    <citation type="journal article" date="2019" name="Int. J. Syst. Evol. Microbiol.">
        <title>The Global Catalogue of Microorganisms (GCM) 10K type strain sequencing project: providing services to taxonomists for standard genome sequencing and annotation.</title>
        <authorList>
            <consortium name="The Broad Institute Genomics Platform"/>
            <consortium name="The Broad Institute Genome Sequencing Center for Infectious Disease"/>
            <person name="Wu L."/>
            <person name="Ma J."/>
        </authorList>
    </citation>
    <scope>NUCLEOTIDE SEQUENCE [LARGE SCALE GENOMIC DNA]</scope>
    <source>
        <strain evidence="1 2">DT31</strain>
    </source>
</reference>
<keyword evidence="2" id="KW-1185">Reference proteome</keyword>
<organism evidence="1 2">
    <name type="scientific">Halobaculum lipolyticum</name>
    <dbReference type="NCBI Taxonomy" id="3032001"/>
    <lineage>
        <taxon>Archaea</taxon>
        <taxon>Methanobacteriati</taxon>
        <taxon>Methanobacteriota</taxon>
        <taxon>Stenosarchaea group</taxon>
        <taxon>Halobacteria</taxon>
        <taxon>Halobacteriales</taxon>
        <taxon>Haloferacaceae</taxon>
        <taxon>Halobaculum</taxon>
    </lineage>
</organism>
<dbReference type="Proteomes" id="UP001596461">
    <property type="component" value="Unassembled WGS sequence"/>
</dbReference>
<gene>
    <name evidence="1" type="ORF">ACFQL9_13210</name>
</gene>
<sequence>MTDSEPILRFLGGEEATAEVRSDAEKLSNMSSAQFDALREELFDDENLFDLLFADTEGVAEFGDEIGIPDDKLSGILNLLRVVITNAARHDLVESEIKRDLSAIDIQEGRAEELAEEISTVVPGVRQALAMSSRIDPLPSLQEFNWSVEKTVTTPTIDGAGLHRVFFELTVGREEDDAETVRFQTDEEDARYLVSQIAELSEALSTGIGDIEQSDRSE</sequence>